<dbReference type="VEuPathDB" id="VectorBase:PPAPM1_003223"/>
<organism evidence="1 2">
    <name type="scientific">Phlebotomus papatasi</name>
    <name type="common">Sandfly</name>
    <dbReference type="NCBI Taxonomy" id="29031"/>
    <lineage>
        <taxon>Eukaryota</taxon>
        <taxon>Metazoa</taxon>
        <taxon>Ecdysozoa</taxon>
        <taxon>Arthropoda</taxon>
        <taxon>Hexapoda</taxon>
        <taxon>Insecta</taxon>
        <taxon>Pterygota</taxon>
        <taxon>Neoptera</taxon>
        <taxon>Endopterygota</taxon>
        <taxon>Diptera</taxon>
        <taxon>Nematocera</taxon>
        <taxon>Psychodoidea</taxon>
        <taxon>Psychodidae</taxon>
        <taxon>Phlebotomus</taxon>
        <taxon>Phlebotomus</taxon>
    </lineage>
</organism>
<reference evidence="1" key="1">
    <citation type="submission" date="2022-08" db="UniProtKB">
        <authorList>
            <consortium name="EnsemblMetazoa"/>
        </authorList>
    </citation>
    <scope>IDENTIFICATION</scope>
    <source>
        <strain evidence="1">Israel</strain>
    </source>
</reference>
<evidence type="ECO:0000313" key="1">
    <source>
        <dbReference type="EnsemblMetazoa" id="PPAI002223-PA"/>
    </source>
</evidence>
<keyword evidence="2" id="KW-1185">Reference proteome</keyword>
<dbReference type="AlphaFoldDB" id="A0A1B0D485"/>
<dbReference type="EMBL" id="AJVK01011276">
    <property type="status" value="NOT_ANNOTATED_CDS"/>
    <property type="molecule type" value="Genomic_DNA"/>
</dbReference>
<dbReference type="EnsemblMetazoa" id="PPAI002223-RA">
    <property type="protein sequence ID" value="PPAI002223-PA"/>
    <property type="gene ID" value="PPAI002223"/>
</dbReference>
<sequence>MAKMKGQADLISWLSRPHLDDLGRLKLSIKVWNSIDYPNLSKHEILVRYFCSKLPDLCHLGENLSPDTEDFVNLWETIREFIELEHPIGAVTSETKSQLIEALVENLVKLDIKVLSVLKATTENTSFGSFFSSNVLVYGKLMRRYLISWRLILEGKCPTKESQKGITDDLLNNLKTFAQFQANNLAFRKIYLEHIHQPLTEL</sequence>
<name>A0A1B0D485_PHLPP</name>
<protein>
    <submittedName>
        <fullName evidence="1">Uncharacterized protein</fullName>
    </submittedName>
</protein>
<dbReference type="VEuPathDB" id="VectorBase:PPAI002223"/>
<dbReference type="Proteomes" id="UP000092462">
    <property type="component" value="Unassembled WGS sequence"/>
</dbReference>
<proteinExistence type="predicted"/>
<evidence type="ECO:0000313" key="2">
    <source>
        <dbReference type="Proteomes" id="UP000092462"/>
    </source>
</evidence>
<accession>A0A1B0D485</accession>